<gene>
    <name evidence="3" type="ORF">AVDCRST_MAG79-3142</name>
</gene>
<evidence type="ECO:0000313" key="3">
    <source>
        <dbReference type="EMBL" id="CAA9556684.1"/>
    </source>
</evidence>
<keyword evidence="2" id="KW-1133">Transmembrane helix</keyword>
<feature type="transmembrane region" description="Helical" evidence="2">
    <location>
        <begin position="26"/>
        <end position="56"/>
    </location>
</feature>
<protein>
    <submittedName>
        <fullName evidence="3">Uncharacterized protein</fullName>
    </submittedName>
</protein>
<feature type="non-terminal residue" evidence="3">
    <location>
        <position position="282"/>
    </location>
</feature>
<evidence type="ECO:0000256" key="2">
    <source>
        <dbReference type="SAM" id="Phobius"/>
    </source>
</evidence>
<name>A0A6J4UPA7_9ACTN</name>
<accession>A0A6J4UPA7</accession>
<keyword evidence="2" id="KW-0812">Transmembrane</keyword>
<organism evidence="3">
    <name type="scientific">uncultured Thermoleophilia bacterium</name>
    <dbReference type="NCBI Taxonomy" id="1497501"/>
    <lineage>
        <taxon>Bacteria</taxon>
        <taxon>Bacillati</taxon>
        <taxon>Actinomycetota</taxon>
        <taxon>Thermoleophilia</taxon>
        <taxon>environmental samples</taxon>
    </lineage>
</organism>
<dbReference type="AlphaFoldDB" id="A0A6J4UPA7"/>
<dbReference type="EMBL" id="CADCWC010000506">
    <property type="protein sequence ID" value="CAA9556684.1"/>
    <property type="molecule type" value="Genomic_DNA"/>
</dbReference>
<evidence type="ECO:0000256" key="1">
    <source>
        <dbReference type="SAM" id="MobiDB-lite"/>
    </source>
</evidence>
<proteinExistence type="predicted"/>
<reference evidence="3" key="1">
    <citation type="submission" date="2020-02" db="EMBL/GenBank/DDBJ databases">
        <authorList>
            <person name="Meier V. D."/>
        </authorList>
    </citation>
    <scope>NUCLEOTIDE SEQUENCE</scope>
    <source>
        <strain evidence="3">AVDCRST_MAG79</strain>
    </source>
</reference>
<sequence length="282" mass="30627">MDRDLIRAGADRGELVKAEAVRPRNLAVAGGVFAVGFLVGAPAVFLLIALLVYAGLIAAGASDRGPAAPARQATERLPGRMDPGTLDPEIGTELTKAQAMERSIAQAIAAADHPLAFEAITEEVAEIVTRMESSAKRAQLIKDALDDQAKAGQDDRSIQAQIEALRPRFNQPEVRELVNDLEAQRRARVNLRESLERFKISMARLNASLTLIRTRLVEMSAAEEETLQGELAQQAREVRERTERFARTMAESTPMGGDDIQRQLDEGAAAQAAQGRTTIPLR</sequence>
<feature type="region of interest" description="Disordered" evidence="1">
    <location>
        <begin position="62"/>
        <end position="86"/>
    </location>
</feature>
<keyword evidence="2" id="KW-0472">Membrane</keyword>